<reference evidence="2 3" key="1">
    <citation type="submission" date="2024-02" db="EMBL/GenBank/DDBJ databases">
        <authorList>
            <person name="Daric V."/>
            <person name="Darras S."/>
        </authorList>
    </citation>
    <scope>NUCLEOTIDE SEQUENCE [LARGE SCALE GENOMIC DNA]</scope>
</reference>
<dbReference type="SUPFAM" id="SSF81383">
    <property type="entry name" value="F-box domain"/>
    <property type="match status" value="1"/>
</dbReference>
<comment type="caution">
    <text evidence="2">The sequence shown here is derived from an EMBL/GenBank/DDBJ whole genome shotgun (WGS) entry which is preliminary data.</text>
</comment>
<proteinExistence type="predicted"/>
<dbReference type="InterPro" id="IPR001810">
    <property type="entry name" value="F-box_dom"/>
</dbReference>
<dbReference type="InterPro" id="IPR036047">
    <property type="entry name" value="F-box-like_dom_sf"/>
</dbReference>
<evidence type="ECO:0000259" key="1">
    <source>
        <dbReference type="PROSITE" id="PS50181"/>
    </source>
</evidence>
<dbReference type="Gene3D" id="1.20.1280.50">
    <property type="match status" value="1"/>
</dbReference>
<evidence type="ECO:0000313" key="3">
    <source>
        <dbReference type="Proteomes" id="UP001642483"/>
    </source>
</evidence>
<evidence type="ECO:0000313" key="2">
    <source>
        <dbReference type="EMBL" id="CAK8692272.1"/>
    </source>
</evidence>
<feature type="domain" description="F-box" evidence="1">
    <location>
        <begin position="10"/>
        <end position="57"/>
    </location>
</feature>
<keyword evidence="3" id="KW-1185">Reference proteome</keyword>
<accession>A0ABP0GKM1</accession>
<dbReference type="SMART" id="SM00256">
    <property type="entry name" value="FBOX"/>
    <property type="match status" value="1"/>
</dbReference>
<dbReference type="EMBL" id="CAWYQH010000130">
    <property type="protein sequence ID" value="CAK8692272.1"/>
    <property type="molecule type" value="Genomic_DNA"/>
</dbReference>
<gene>
    <name evidence="2" type="ORF">CVLEPA_LOCUS24992</name>
</gene>
<name>A0ABP0GKM1_CLALP</name>
<organism evidence="2 3">
    <name type="scientific">Clavelina lepadiformis</name>
    <name type="common">Light-bulb sea squirt</name>
    <name type="synonym">Ascidia lepadiformis</name>
    <dbReference type="NCBI Taxonomy" id="159417"/>
    <lineage>
        <taxon>Eukaryota</taxon>
        <taxon>Metazoa</taxon>
        <taxon>Chordata</taxon>
        <taxon>Tunicata</taxon>
        <taxon>Ascidiacea</taxon>
        <taxon>Aplousobranchia</taxon>
        <taxon>Clavelinidae</taxon>
        <taxon>Clavelina</taxon>
    </lineage>
</organism>
<dbReference type="Pfam" id="PF12937">
    <property type="entry name" value="F-box-like"/>
    <property type="match status" value="1"/>
</dbReference>
<dbReference type="Proteomes" id="UP001642483">
    <property type="component" value="Unassembled WGS sequence"/>
</dbReference>
<dbReference type="PROSITE" id="PS50181">
    <property type="entry name" value="FBOX"/>
    <property type="match status" value="1"/>
</dbReference>
<protein>
    <recommendedName>
        <fullName evidence="1">F-box domain-containing protein</fullName>
    </recommendedName>
</protein>
<sequence>MVVDVNDSVGDFTIYLPLSLSEDILGQLDICSLSSASQVSRTWNELISESDYIWRIIYKSLTGTEDYLALNAMSYKTLAIQRYITLKNKAKWLNGSFSNINSYKDLKNMPSQCKFSKTDWEDILQCELNR</sequence>